<dbReference type="Gene3D" id="3.20.20.20">
    <property type="entry name" value="Dihydropteroate synthase-like"/>
    <property type="match status" value="1"/>
</dbReference>
<feature type="domain" description="4Fe-4S ferredoxin-type" evidence="12">
    <location>
        <begin position="300"/>
        <end position="329"/>
    </location>
</feature>
<evidence type="ECO:0000256" key="9">
    <source>
        <dbReference type="ARBA" id="ARBA00023136"/>
    </source>
</evidence>
<feature type="binding site" evidence="10">
    <location>
        <position position="139"/>
    </location>
    <ligand>
        <name>[4Fe-4S] cluster</name>
        <dbReference type="ChEBI" id="CHEBI:49883"/>
        <label>2</label>
    </ligand>
</feature>
<feature type="transmembrane region" description="Helical" evidence="11">
    <location>
        <begin position="6"/>
        <end position="27"/>
    </location>
</feature>
<feature type="binding site" evidence="10">
    <location>
        <position position="173"/>
    </location>
    <ligand>
        <name>[4Fe-4S] cluster</name>
        <dbReference type="ChEBI" id="CHEBI:49883"/>
        <label>3</label>
    </ligand>
</feature>
<dbReference type="EMBL" id="DSBX01000360">
    <property type="protein sequence ID" value="HDR00491.1"/>
    <property type="molecule type" value="Genomic_DNA"/>
</dbReference>
<dbReference type="CDD" id="cd10549">
    <property type="entry name" value="MtMvhB_like"/>
    <property type="match status" value="2"/>
</dbReference>
<feature type="domain" description="4Fe-4S ferredoxin-type" evidence="12">
    <location>
        <begin position="270"/>
        <end position="299"/>
    </location>
</feature>
<keyword evidence="7 10" id="KW-0408">Iron</keyword>
<feature type="binding site" evidence="10">
    <location>
        <position position="153"/>
    </location>
    <ligand>
        <name>[4Fe-4S] cluster</name>
        <dbReference type="ChEBI" id="CHEBI:49883"/>
        <label>3</label>
    </ligand>
</feature>
<keyword evidence="9 10" id="KW-0472">Membrane</keyword>
<comment type="function">
    <text evidence="10">Part of a membrane-bound complex that couples electron transfer with translocation of ions across the membrane.</text>
</comment>
<dbReference type="InterPro" id="IPR011005">
    <property type="entry name" value="Dihydropteroate_synth-like_sf"/>
</dbReference>
<accession>A0A7V0XGC0</accession>
<protein>
    <recommendedName>
        <fullName evidence="10">Ion-translocating oxidoreductase complex subunit B</fullName>
        <ecNumber evidence="10">7.-.-.-</ecNumber>
    </recommendedName>
    <alternativeName>
        <fullName evidence="10">Rnf electron transport complex subunit B</fullName>
    </alternativeName>
</protein>
<keyword evidence="5 10" id="KW-1278">Translocase</keyword>
<feature type="domain" description="4Fe-4S ferredoxin-type" evidence="12">
    <location>
        <begin position="238"/>
        <end position="268"/>
    </location>
</feature>
<feature type="binding site" evidence="10">
    <location>
        <position position="149"/>
    </location>
    <ligand>
        <name>[4Fe-4S] cluster</name>
        <dbReference type="ChEBI" id="CHEBI:49883"/>
        <label>2</label>
    </ligand>
</feature>
<comment type="caution">
    <text evidence="10">Lacks conserved residue(s) required for the propagation of feature annotation.</text>
</comment>
<dbReference type="InterPro" id="IPR050395">
    <property type="entry name" value="4Fe4S_Ferredoxin_RnfB"/>
</dbReference>
<keyword evidence="1 10" id="KW-0813">Transport</keyword>
<keyword evidence="3 10" id="KW-0479">Metal-binding</keyword>
<feature type="binding site" evidence="10">
    <location>
        <position position="176"/>
    </location>
    <ligand>
        <name>[4Fe-4S] cluster</name>
        <dbReference type="ChEBI" id="CHEBI:49883"/>
        <label>3</label>
    </ligand>
</feature>
<evidence type="ECO:0000259" key="12">
    <source>
        <dbReference type="PROSITE" id="PS51379"/>
    </source>
</evidence>
<dbReference type="InterPro" id="IPR007202">
    <property type="entry name" value="4Fe-4S_dom"/>
</dbReference>
<dbReference type="Gene3D" id="3.30.70.20">
    <property type="match status" value="3"/>
</dbReference>
<evidence type="ECO:0000256" key="6">
    <source>
        <dbReference type="ARBA" id="ARBA00022982"/>
    </source>
</evidence>
<name>A0A7V0XGC0_UNCW3</name>
<gene>
    <name evidence="10" type="primary">rnfB</name>
    <name evidence="14" type="ORF">ENN51_09455</name>
</gene>
<evidence type="ECO:0000256" key="10">
    <source>
        <dbReference type="HAMAP-Rule" id="MF_00463"/>
    </source>
</evidence>
<keyword evidence="2 10" id="KW-0004">4Fe-4S</keyword>
<comment type="subcellular location">
    <subcellularLocation>
        <location evidence="10">Cell membrane</location>
    </subcellularLocation>
</comment>
<keyword evidence="8 10" id="KW-0411">Iron-sulfur</keyword>
<sequence length="337" mass="35486">MDWALVLKAMAGLGGLGLLLGLVLLIASKKLAVRIDPREELARAALPGVNCGACGFPGCDGYAAAVVTGKAALNACPVGGPAVARRLGEIMGQDVDETEPLVAKLICRGGIEQATQRFHYEGTYNCRQAALLLGGPKACVYGCIGMGHCVTVCPVDAIRLGPDRLPVIDEKKCVGCAACVRECPKQVIRLLRRSKLVYLACANHDKGRQIKSVCKVGCIACGLCVRNCPTNALELVNNLPVMDEEKCIDCGICVHKCPTRSFVDRAKGRPKAVINKNCTGCTLCATKACKFKAIEGEPKQPHKVISAKCIGCGECVKVCPVDAIDMVGALGHAARTT</sequence>
<evidence type="ECO:0000256" key="7">
    <source>
        <dbReference type="ARBA" id="ARBA00023004"/>
    </source>
</evidence>
<evidence type="ECO:0000256" key="8">
    <source>
        <dbReference type="ARBA" id="ARBA00023014"/>
    </source>
</evidence>
<feature type="domain" description="4Fe-4S ferredoxin-type" evidence="12">
    <location>
        <begin position="129"/>
        <end position="163"/>
    </location>
</feature>
<comment type="subunit">
    <text evidence="10">The complex is composed of six subunits: RnfA, RnfB, RnfC, RnfD, RnfE and RnfG.</text>
</comment>
<organism evidence="14">
    <name type="scientific">candidate division WOR-3 bacterium</name>
    <dbReference type="NCBI Taxonomy" id="2052148"/>
    <lineage>
        <taxon>Bacteria</taxon>
        <taxon>Bacteria division WOR-3</taxon>
    </lineage>
</organism>
<dbReference type="PANTHER" id="PTHR43560:SF1">
    <property type="entry name" value="ION-TRANSLOCATING OXIDOREDUCTASE COMPLEX SUBUNIT B"/>
    <property type="match status" value="1"/>
</dbReference>
<dbReference type="Pfam" id="PF14697">
    <property type="entry name" value="Fer4_21"/>
    <property type="match status" value="2"/>
</dbReference>
<dbReference type="GO" id="GO:0046872">
    <property type="term" value="F:metal ion binding"/>
    <property type="evidence" value="ECO:0007669"/>
    <property type="project" value="UniProtKB-KW"/>
</dbReference>
<keyword evidence="4 10" id="KW-0677">Repeat</keyword>
<dbReference type="SUPFAM" id="SSF54862">
    <property type="entry name" value="4Fe-4S ferredoxins"/>
    <property type="match status" value="2"/>
</dbReference>
<reference evidence="14" key="1">
    <citation type="journal article" date="2020" name="mSystems">
        <title>Genome- and Community-Level Interaction Insights into Carbon Utilization and Element Cycling Functions of Hydrothermarchaeota in Hydrothermal Sediment.</title>
        <authorList>
            <person name="Zhou Z."/>
            <person name="Liu Y."/>
            <person name="Xu W."/>
            <person name="Pan J."/>
            <person name="Luo Z.H."/>
            <person name="Li M."/>
        </authorList>
    </citation>
    <scope>NUCLEOTIDE SEQUENCE [LARGE SCALE GENOMIC DNA]</scope>
    <source>
        <strain evidence="14">SpSt-1182</strain>
    </source>
</reference>
<evidence type="ECO:0000256" key="5">
    <source>
        <dbReference type="ARBA" id="ARBA00022967"/>
    </source>
</evidence>
<feature type="binding site" evidence="10">
    <location>
        <position position="183"/>
    </location>
    <ligand>
        <name>[4Fe-4S] cluster</name>
        <dbReference type="ChEBI" id="CHEBI:49883"/>
        <label>2</label>
    </ligand>
</feature>
<dbReference type="GO" id="GO:0022900">
    <property type="term" value="P:electron transport chain"/>
    <property type="evidence" value="ECO:0007669"/>
    <property type="project" value="UniProtKB-UniRule"/>
</dbReference>
<dbReference type="GO" id="GO:0005886">
    <property type="term" value="C:plasma membrane"/>
    <property type="evidence" value="ECO:0007669"/>
    <property type="project" value="UniProtKB-SubCell"/>
</dbReference>
<dbReference type="PROSITE" id="PS51379">
    <property type="entry name" value="4FE4S_FER_2"/>
    <property type="match status" value="6"/>
</dbReference>
<keyword evidence="11" id="KW-0812">Transmembrane</keyword>
<evidence type="ECO:0000259" key="13">
    <source>
        <dbReference type="PROSITE" id="PS51656"/>
    </source>
</evidence>
<keyword evidence="11" id="KW-1133">Transmembrane helix</keyword>
<dbReference type="Proteomes" id="UP000885672">
    <property type="component" value="Unassembled WGS sequence"/>
</dbReference>
<dbReference type="Pfam" id="PF04060">
    <property type="entry name" value="FeS"/>
    <property type="match status" value="1"/>
</dbReference>
<feature type="binding site" evidence="10">
    <location>
        <position position="59"/>
    </location>
    <ligand>
        <name>[4Fe-4S] cluster</name>
        <dbReference type="ChEBI" id="CHEBI:49883"/>
        <label>1</label>
    </ligand>
</feature>
<dbReference type="PROSITE" id="PS51656">
    <property type="entry name" value="4FE4S"/>
    <property type="match status" value="1"/>
</dbReference>
<dbReference type="PROSITE" id="PS00198">
    <property type="entry name" value="4FE4S_FER_1"/>
    <property type="match status" value="3"/>
</dbReference>
<feature type="binding site" evidence="10">
    <location>
        <position position="179"/>
    </location>
    <ligand>
        <name>[4Fe-4S] cluster</name>
        <dbReference type="ChEBI" id="CHEBI:49883"/>
        <label>3</label>
    </ligand>
</feature>
<feature type="domain" description="4Fe-4S ferredoxin-type" evidence="12">
    <location>
        <begin position="164"/>
        <end position="193"/>
    </location>
</feature>
<dbReference type="InterPro" id="IPR017896">
    <property type="entry name" value="4Fe4S_Fe-S-bd"/>
</dbReference>
<comment type="similarity">
    <text evidence="10">Belongs to the 4Fe4S bacterial-type ferredoxin family. RnfB subfamily.</text>
</comment>
<keyword evidence="6 10" id="KW-0249">Electron transport</keyword>
<evidence type="ECO:0000256" key="11">
    <source>
        <dbReference type="SAM" id="Phobius"/>
    </source>
</evidence>
<feature type="binding site" evidence="10">
    <location>
        <position position="54"/>
    </location>
    <ligand>
        <name>[4Fe-4S] cluster</name>
        <dbReference type="ChEBI" id="CHEBI:49883"/>
        <label>1</label>
    </ligand>
</feature>
<feature type="region of interest" description="Hydrophobic" evidence="10">
    <location>
        <begin position="1"/>
        <end position="28"/>
    </location>
</feature>
<dbReference type="Pfam" id="PF12838">
    <property type="entry name" value="Fer4_7"/>
    <property type="match status" value="1"/>
</dbReference>
<evidence type="ECO:0000256" key="4">
    <source>
        <dbReference type="ARBA" id="ARBA00022737"/>
    </source>
</evidence>
<evidence type="ECO:0000313" key="14">
    <source>
        <dbReference type="EMBL" id="HDR00491.1"/>
    </source>
</evidence>
<dbReference type="GO" id="GO:0051539">
    <property type="term" value="F:4 iron, 4 sulfur cluster binding"/>
    <property type="evidence" value="ECO:0007669"/>
    <property type="project" value="UniProtKB-UniRule"/>
</dbReference>
<evidence type="ECO:0000256" key="2">
    <source>
        <dbReference type="ARBA" id="ARBA00022485"/>
    </source>
</evidence>
<evidence type="ECO:0000256" key="3">
    <source>
        <dbReference type="ARBA" id="ARBA00022723"/>
    </source>
</evidence>
<dbReference type="PANTHER" id="PTHR43560">
    <property type="entry name" value="ION-TRANSLOCATING OXIDOREDUCTASE COMPLEX SUBUNIT B"/>
    <property type="match status" value="1"/>
</dbReference>
<feature type="binding site" evidence="10">
    <location>
        <position position="51"/>
    </location>
    <ligand>
        <name>[4Fe-4S] cluster</name>
        <dbReference type="ChEBI" id="CHEBI:49883"/>
        <label>1</label>
    </ligand>
</feature>
<proteinExistence type="inferred from homology"/>
<feature type="domain" description="4Fe-4S" evidence="13">
    <location>
        <begin position="34"/>
        <end position="93"/>
    </location>
</feature>
<feature type="binding site" evidence="10">
    <location>
        <position position="143"/>
    </location>
    <ligand>
        <name>[4Fe-4S] cluster</name>
        <dbReference type="ChEBI" id="CHEBI:49883"/>
        <label>2</label>
    </ligand>
</feature>
<dbReference type="AlphaFoldDB" id="A0A7V0XGC0"/>
<feature type="binding site" evidence="10">
    <location>
        <position position="76"/>
    </location>
    <ligand>
        <name>[4Fe-4S] cluster</name>
        <dbReference type="ChEBI" id="CHEBI:49883"/>
        <label>1</label>
    </ligand>
</feature>
<comment type="caution">
    <text evidence="14">The sequence shown here is derived from an EMBL/GenBank/DDBJ whole genome shotgun (WGS) entry which is preliminary data.</text>
</comment>
<dbReference type="HAMAP" id="MF_00463">
    <property type="entry name" value="RsxB_RnfB"/>
    <property type="match status" value="1"/>
</dbReference>
<dbReference type="GO" id="GO:0009055">
    <property type="term" value="F:electron transfer activity"/>
    <property type="evidence" value="ECO:0007669"/>
    <property type="project" value="InterPro"/>
</dbReference>
<dbReference type="InterPro" id="IPR010207">
    <property type="entry name" value="Elect_transpt_cplx_RnfB/RsxB"/>
</dbReference>
<evidence type="ECO:0000256" key="1">
    <source>
        <dbReference type="ARBA" id="ARBA00022448"/>
    </source>
</evidence>
<dbReference type="InterPro" id="IPR017900">
    <property type="entry name" value="4Fe4S_Fe_S_CS"/>
</dbReference>
<keyword evidence="10" id="KW-1003">Cell membrane</keyword>
<dbReference type="EC" id="7.-.-.-" evidence="10"/>
<feature type="domain" description="4Fe-4S ferredoxin-type" evidence="12">
    <location>
        <begin position="209"/>
        <end position="237"/>
    </location>
</feature>
<comment type="cofactor">
    <cofactor evidence="10">
        <name>[4Fe-4S] cluster</name>
        <dbReference type="ChEBI" id="CHEBI:49883"/>
    </cofactor>
    <text evidence="10">Binds 3 [4Fe-4S] clusters.</text>
</comment>